<organism evidence="2 3">
    <name type="scientific">Kribbella antiqua</name>
    <dbReference type="NCBI Taxonomy" id="2512217"/>
    <lineage>
        <taxon>Bacteria</taxon>
        <taxon>Bacillati</taxon>
        <taxon>Actinomycetota</taxon>
        <taxon>Actinomycetes</taxon>
        <taxon>Propionibacteriales</taxon>
        <taxon>Kribbellaceae</taxon>
        <taxon>Kribbella</taxon>
    </lineage>
</organism>
<dbReference type="Proteomes" id="UP000295573">
    <property type="component" value="Unassembled WGS sequence"/>
</dbReference>
<accession>A0A4R2IPA6</accession>
<name>A0A4R2IPA6_9ACTN</name>
<gene>
    <name evidence="2" type="ORF">EV646_106252</name>
</gene>
<feature type="compositionally biased region" description="Basic and acidic residues" evidence="1">
    <location>
        <begin position="265"/>
        <end position="281"/>
    </location>
</feature>
<dbReference type="AlphaFoldDB" id="A0A4R2IPA6"/>
<evidence type="ECO:0000256" key="1">
    <source>
        <dbReference type="SAM" id="MobiDB-lite"/>
    </source>
</evidence>
<protein>
    <submittedName>
        <fullName evidence="2">Uncharacterized protein</fullName>
    </submittedName>
</protein>
<reference evidence="2 3" key="1">
    <citation type="journal article" date="2015" name="Stand. Genomic Sci.">
        <title>Genomic Encyclopedia of Bacterial and Archaeal Type Strains, Phase III: the genomes of soil and plant-associated and newly described type strains.</title>
        <authorList>
            <person name="Whitman W.B."/>
            <person name="Woyke T."/>
            <person name="Klenk H.P."/>
            <person name="Zhou Y."/>
            <person name="Lilburn T.G."/>
            <person name="Beck B.J."/>
            <person name="De Vos P."/>
            <person name="Vandamme P."/>
            <person name="Eisen J.A."/>
            <person name="Garrity G."/>
            <person name="Hugenholtz P."/>
            <person name="Kyrpides N.C."/>
        </authorList>
    </citation>
    <scope>NUCLEOTIDE SEQUENCE [LARGE SCALE GENOMIC DNA]</scope>
    <source>
        <strain evidence="2 3">VKM Ac-2541</strain>
    </source>
</reference>
<proteinExistence type="predicted"/>
<keyword evidence="3" id="KW-1185">Reference proteome</keyword>
<comment type="caution">
    <text evidence="2">The sequence shown here is derived from an EMBL/GenBank/DDBJ whole genome shotgun (WGS) entry which is preliminary data.</text>
</comment>
<sequence>MSGMVEKVTGRALKDDTGSFQGVSPAGDRSAICDAMVNAYAGDLRHVRFVVGLARHLAVRDVDNMIAASGVPEAYQAILKEQGRAPESAVPRDRLDEAAVDGFVAELGDHLRNPDIARNLLPLPHQPGQQSSPMRAAARALFLDSADARAQIPTEQHENAIIGIQQAMEAHYRLVDGAANGLVGHSGLSPRALEQTLLEARLLGGEVAGIGIEAVEMLAHPPAPAADQLQAAFVDASAAQRAATFGVTPATGTPVTTTVPTAPAVHRDPREAYRYDPPGRS</sequence>
<dbReference type="RefSeq" id="WP_132150301.1">
    <property type="nucleotide sequence ID" value="NZ_SLWR01000006.1"/>
</dbReference>
<evidence type="ECO:0000313" key="2">
    <source>
        <dbReference type="EMBL" id="TCO47013.1"/>
    </source>
</evidence>
<dbReference type="EMBL" id="SLWR01000006">
    <property type="protein sequence ID" value="TCO47013.1"/>
    <property type="molecule type" value="Genomic_DNA"/>
</dbReference>
<feature type="compositionally biased region" description="Low complexity" evidence="1">
    <location>
        <begin position="254"/>
        <end position="264"/>
    </location>
</feature>
<evidence type="ECO:0000313" key="3">
    <source>
        <dbReference type="Proteomes" id="UP000295573"/>
    </source>
</evidence>
<feature type="region of interest" description="Disordered" evidence="1">
    <location>
        <begin position="254"/>
        <end position="281"/>
    </location>
</feature>